<feature type="binding site" evidence="9">
    <location>
        <position position="98"/>
    </location>
    <ligand>
        <name>Zn(2+)</name>
        <dbReference type="ChEBI" id="CHEBI:29105"/>
        <note>catalytic</note>
    </ligand>
</feature>
<dbReference type="PANTHER" id="PTHR21327:SF18">
    <property type="entry name" value="3,4-DIHYDROXY-2-BUTANONE 4-PHOSPHATE SYNTHASE"/>
    <property type="match status" value="1"/>
</dbReference>
<evidence type="ECO:0000256" key="5">
    <source>
        <dbReference type="ARBA" id="ARBA00022801"/>
    </source>
</evidence>
<dbReference type="EC" id="3.5.4.25" evidence="9"/>
<dbReference type="Pfam" id="PF00925">
    <property type="entry name" value="GTP_cyclohydro2"/>
    <property type="match status" value="1"/>
</dbReference>
<keyword evidence="6 9" id="KW-0862">Zinc</keyword>
<evidence type="ECO:0000256" key="1">
    <source>
        <dbReference type="ARBA" id="ARBA00004853"/>
    </source>
</evidence>
<evidence type="ECO:0000259" key="10">
    <source>
        <dbReference type="Pfam" id="PF00925"/>
    </source>
</evidence>
<feature type="binding site" evidence="9">
    <location>
        <position position="185"/>
    </location>
    <ligand>
        <name>GTP</name>
        <dbReference type="ChEBI" id="CHEBI:37565"/>
    </ligand>
</feature>
<dbReference type="InterPro" id="IPR032677">
    <property type="entry name" value="GTP_cyclohydro_II"/>
</dbReference>
<feature type="binding site" evidence="9">
    <location>
        <position position="85"/>
    </location>
    <ligand>
        <name>Zn(2+)</name>
        <dbReference type="ChEBI" id="CHEBI:29105"/>
        <note>catalytic</note>
    </ligand>
</feature>
<dbReference type="Proteomes" id="UP001596298">
    <property type="component" value="Unassembled WGS sequence"/>
</dbReference>
<keyword evidence="2 9" id="KW-0686">Riboflavin biosynthesis</keyword>
<dbReference type="Gene3D" id="3.40.50.10990">
    <property type="entry name" value="GTP cyclohydrolase II"/>
    <property type="match status" value="1"/>
</dbReference>
<keyword evidence="5 9" id="KW-0378">Hydrolase</keyword>
<dbReference type="SUPFAM" id="SSF142695">
    <property type="entry name" value="RibA-like"/>
    <property type="match status" value="1"/>
</dbReference>
<dbReference type="PANTHER" id="PTHR21327">
    <property type="entry name" value="GTP CYCLOHYDROLASE II-RELATED"/>
    <property type="match status" value="1"/>
</dbReference>
<dbReference type="InterPro" id="IPR000926">
    <property type="entry name" value="RibA"/>
</dbReference>
<comment type="caution">
    <text evidence="11">The sequence shown here is derived from an EMBL/GenBank/DDBJ whole genome shotgun (WGS) entry which is preliminary data.</text>
</comment>
<dbReference type="CDD" id="cd00641">
    <property type="entry name" value="GTP_cyclohydro2"/>
    <property type="match status" value="1"/>
</dbReference>
<name>A0ABW2AKH0_9MICO</name>
<evidence type="ECO:0000256" key="9">
    <source>
        <dbReference type="HAMAP-Rule" id="MF_00179"/>
    </source>
</evidence>
<sequence length="228" mass="24805">MMRLEDAEAFAQREGLIVVTIADLIAWRRLHDRVEARARTTLPTAFGTFDTIGYADLLTGADHVALVSPLGIPAESPLVRVHSECLTGDTFGSTRCDCGPQLAESMRRVAAEGGVVVYLRGHEGRGVGLLDKLRAYALQDQGLDTVDAQTALGLPVDDREFGAAAAILRDLGIESMRLLTNNPEKETQLRDAGLTIETVPLITDRTVNNSRYLETKRVRLGHRLGESA</sequence>
<comment type="similarity">
    <text evidence="9">Belongs to the GTP cyclohydrolase II family.</text>
</comment>
<feature type="binding site" evidence="9">
    <location>
        <position position="101"/>
    </location>
    <ligand>
        <name>GTP</name>
        <dbReference type="ChEBI" id="CHEBI:37565"/>
    </ligand>
</feature>
<accession>A0ABW2AKH0</accession>
<evidence type="ECO:0000256" key="3">
    <source>
        <dbReference type="ARBA" id="ARBA00022723"/>
    </source>
</evidence>
<feature type="active site" description="Nucleophile" evidence="9">
    <location>
        <position position="159"/>
    </location>
</feature>
<comment type="pathway">
    <text evidence="1 9">Cofactor biosynthesis; riboflavin biosynthesis; 5-amino-6-(D-ribitylamino)uracil from GTP: step 1/4.</text>
</comment>
<feature type="binding site" evidence="9">
    <location>
        <begin position="123"/>
        <end position="125"/>
    </location>
    <ligand>
        <name>GTP</name>
        <dbReference type="ChEBI" id="CHEBI:37565"/>
    </ligand>
</feature>
<feature type="domain" description="GTP cyclohydrolase II" evidence="10">
    <location>
        <begin position="38"/>
        <end position="197"/>
    </location>
</feature>
<dbReference type="InterPro" id="IPR036144">
    <property type="entry name" value="RibA-like_sf"/>
</dbReference>
<feature type="binding site" evidence="9">
    <location>
        <position position="180"/>
    </location>
    <ligand>
        <name>GTP</name>
        <dbReference type="ChEBI" id="CHEBI:37565"/>
    </ligand>
</feature>
<evidence type="ECO:0000313" key="11">
    <source>
        <dbReference type="EMBL" id="MFC6707337.1"/>
    </source>
</evidence>
<comment type="cofactor">
    <cofactor evidence="9">
        <name>Zn(2+)</name>
        <dbReference type="ChEBI" id="CHEBI:29105"/>
    </cofactor>
    <text evidence="9">Binds 1 zinc ion per subunit.</text>
</comment>
<evidence type="ECO:0000256" key="2">
    <source>
        <dbReference type="ARBA" id="ARBA00022619"/>
    </source>
</evidence>
<dbReference type="NCBIfam" id="TIGR00505">
    <property type="entry name" value="ribA"/>
    <property type="match status" value="1"/>
</dbReference>
<comment type="function">
    <text evidence="9">Catalyzes the conversion of GTP to 2,5-diamino-6-ribosylamino-4(3H)-pyrimidinone 5'-phosphate (DARP), formate and pyrophosphate.</text>
</comment>
<feature type="active site" description="Proton acceptor" evidence="9">
    <location>
        <position position="157"/>
    </location>
</feature>
<gene>
    <name evidence="9 11" type="primary">ribA</name>
    <name evidence="11" type="ORF">ACFQDH_19285</name>
</gene>
<evidence type="ECO:0000256" key="6">
    <source>
        <dbReference type="ARBA" id="ARBA00022833"/>
    </source>
</evidence>
<evidence type="ECO:0000313" key="12">
    <source>
        <dbReference type="Proteomes" id="UP001596298"/>
    </source>
</evidence>
<dbReference type="NCBIfam" id="NF001591">
    <property type="entry name" value="PRK00393.1"/>
    <property type="match status" value="1"/>
</dbReference>
<proteinExistence type="inferred from homology"/>
<feature type="binding site" evidence="9">
    <location>
        <position position="96"/>
    </location>
    <ligand>
        <name>Zn(2+)</name>
        <dbReference type="ChEBI" id="CHEBI:29105"/>
        <note>catalytic</note>
    </ligand>
</feature>
<keyword evidence="7 9" id="KW-0342">GTP-binding</keyword>
<dbReference type="RefSeq" id="WP_382404905.1">
    <property type="nucleotide sequence ID" value="NZ_JBHSWH010000001.1"/>
</dbReference>
<evidence type="ECO:0000256" key="8">
    <source>
        <dbReference type="ARBA" id="ARBA00049295"/>
    </source>
</evidence>
<keyword evidence="12" id="KW-1185">Reference proteome</keyword>
<reference evidence="12" key="1">
    <citation type="journal article" date="2019" name="Int. J. Syst. Evol. Microbiol.">
        <title>The Global Catalogue of Microorganisms (GCM) 10K type strain sequencing project: providing services to taxonomists for standard genome sequencing and annotation.</title>
        <authorList>
            <consortium name="The Broad Institute Genomics Platform"/>
            <consortium name="The Broad Institute Genome Sequencing Center for Infectious Disease"/>
            <person name="Wu L."/>
            <person name="Ma J."/>
        </authorList>
    </citation>
    <scope>NUCLEOTIDE SEQUENCE [LARGE SCALE GENOMIC DNA]</scope>
    <source>
        <strain evidence="12">CCUG 58127</strain>
    </source>
</reference>
<dbReference type="HAMAP" id="MF_00179">
    <property type="entry name" value="RibA"/>
    <property type="match status" value="1"/>
</dbReference>
<comment type="catalytic activity">
    <reaction evidence="8 9">
        <text>GTP + 4 H2O = 2,5-diamino-6-hydroxy-4-(5-phosphoribosylamino)-pyrimidine + formate + 2 phosphate + 3 H(+)</text>
        <dbReference type="Rhea" id="RHEA:23704"/>
        <dbReference type="ChEBI" id="CHEBI:15377"/>
        <dbReference type="ChEBI" id="CHEBI:15378"/>
        <dbReference type="ChEBI" id="CHEBI:15740"/>
        <dbReference type="ChEBI" id="CHEBI:37565"/>
        <dbReference type="ChEBI" id="CHEBI:43474"/>
        <dbReference type="ChEBI" id="CHEBI:58614"/>
        <dbReference type="EC" id="3.5.4.25"/>
    </reaction>
</comment>
<keyword evidence="4 9" id="KW-0547">Nucleotide-binding</keyword>
<evidence type="ECO:0000256" key="4">
    <source>
        <dbReference type="ARBA" id="ARBA00022741"/>
    </source>
</evidence>
<keyword evidence="3 9" id="KW-0479">Metal-binding</keyword>
<protein>
    <recommendedName>
        <fullName evidence="9">GTP cyclohydrolase-2</fullName>
        <ecNumber evidence="9">3.5.4.25</ecNumber>
    </recommendedName>
    <alternativeName>
        <fullName evidence="9">GTP cyclohydrolase II</fullName>
    </alternativeName>
</protein>
<evidence type="ECO:0000256" key="7">
    <source>
        <dbReference type="ARBA" id="ARBA00023134"/>
    </source>
</evidence>
<dbReference type="GO" id="GO:0003935">
    <property type="term" value="F:GTP cyclohydrolase II activity"/>
    <property type="evidence" value="ECO:0007669"/>
    <property type="project" value="UniProtKB-EC"/>
</dbReference>
<dbReference type="EMBL" id="JBHSWH010000001">
    <property type="protein sequence ID" value="MFC6707337.1"/>
    <property type="molecule type" value="Genomic_DNA"/>
</dbReference>
<feature type="binding site" evidence="9">
    <location>
        <position position="145"/>
    </location>
    <ligand>
        <name>GTP</name>
        <dbReference type="ChEBI" id="CHEBI:37565"/>
    </ligand>
</feature>
<feature type="binding site" evidence="9">
    <location>
        <begin position="80"/>
        <end position="84"/>
    </location>
    <ligand>
        <name>GTP</name>
        <dbReference type="ChEBI" id="CHEBI:37565"/>
    </ligand>
</feature>
<organism evidence="11 12">
    <name type="scientific">Flexivirga alba</name>
    <dbReference type="NCBI Taxonomy" id="702742"/>
    <lineage>
        <taxon>Bacteria</taxon>
        <taxon>Bacillati</taxon>
        <taxon>Actinomycetota</taxon>
        <taxon>Actinomycetes</taxon>
        <taxon>Micrococcales</taxon>
        <taxon>Dermacoccaceae</taxon>
        <taxon>Flexivirga</taxon>
    </lineage>
</organism>